<evidence type="ECO:0000256" key="7">
    <source>
        <dbReference type="RuleBase" id="RU363032"/>
    </source>
</evidence>
<comment type="subcellular location">
    <subcellularLocation>
        <location evidence="1 7">Cell membrane</location>
        <topology evidence="1 7">Multi-pass membrane protein</topology>
    </subcellularLocation>
</comment>
<dbReference type="RefSeq" id="WP_142941833.1">
    <property type="nucleotide sequence ID" value="NZ_VIKR01000002.1"/>
</dbReference>
<feature type="transmembrane region" description="Helical" evidence="7">
    <location>
        <begin position="140"/>
        <end position="159"/>
    </location>
</feature>
<dbReference type="EMBL" id="VIKR01000002">
    <property type="protein sequence ID" value="TQV75217.1"/>
    <property type="molecule type" value="Genomic_DNA"/>
</dbReference>
<evidence type="ECO:0000256" key="3">
    <source>
        <dbReference type="ARBA" id="ARBA00022475"/>
    </source>
</evidence>
<keyword evidence="3" id="KW-1003">Cell membrane</keyword>
<dbReference type="CDD" id="cd06261">
    <property type="entry name" value="TM_PBP2"/>
    <property type="match status" value="2"/>
</dbReference>
<feature type="transmembrane region" description="Helical" evidence="7">
    <location>
        <begin position="231"/>
        <end position="257"/>
    </location>
</feature>
<sequence length="553" mass="61258">MNLTISKKWPFFSWLLALTLASPFAAIVWQSFANDQDIFNHLYQTVLPDYIFNSFALTVAVVAIATLIGVPCAWLIANYEFPLRRYFQWALILPLAMPSYVVAFVYTDLLECAGPIQTSLRQLLEPDTVGTHCYFQVRNLGGASLMLALVLFPYIYLLMRACFNEQSSSLINSARVMGCNTWQTFYRLSFPLARPALAVGITLVAMETLADFAVVKYFAVSTLTTAVYDTWLGYGSLAAAARISAIMLLAIFLLIGIEKYARRQQKYYQHAVGQETIVRPKLKRPQQIITLLFLSIVFFAAFLFPFLRLIEFAFDYFSESWNAEFIEYSLNSLLVASLVSLFCLLFGLIFGYYKRLSQSKTREVPGKLASAGYALPGTVLAIGVLIPLTMMDSGVNSLFKSMGTSGPGLILSGSLFAIIFGYVIRFSAIAVGSVDASLAKVPPSLDMASTTMGLSPLKTMFKVHMPLVSKGLFVAALLVFIESMKELPAALLLRPFGFESLATYVYQFVSDEQLELGALAAIVIVVVGLIPLIFLDKYLDSTQPSNSKHAKRQ</sequence>
<dbReference type="InterPro" id="IPR035906">
    <property type="entry name" value="MetI-like_sf"/>
</dbReference>
<keyword evidence="2 7" id="KW-0813">Transport</keyword>
<dbReference type="PANTHER" id="PTHR30183:SF2">
    <property type="entry name" value="IRON UTILIZATION PROTEIN"/>
    <property type="match status" value="1"/>
</dbReference>
<feature type="transmembrane region" description="Helical" evidence="7">
    <location>
        <begin position="410"/>
        <end position="438"/>
    </location>
</feature>
<evidence type="ECO:0000256" key="6">
    <source>
        <dbReference type="ARBA" id="ARBA00023136"/>
    </source>
</evidence>
<evidence type="ECO:0000256" key="2">
    <source>
        <dbReference type="ARBA" id="ARBA00022448"/>
    </source>
</evidence>
<comment type="similarity">
    <text evidence="7">Belongs to the binding-protein-dependent transport system permease family.</text>
</comment>
<dbReference type="FunFam" id="1.10.3720.10:FF:000088">
    <property type="entry name" value="Iron(III) ABC transporter, permease protein"/>
    <property type="match status" value="1"/>
</dbReference>
<dbReference type="PROSITE" id="PS50928">
    <property type="entry name" value="ABC_TM1"/>
    <property type="match status" value="2"/>
</dbReference>
<evidence type="ECO:0000256" key="5">
    <source>
        <dbReference type="ARBA" id="ARBA00022989"/>
    </source>
</evidence>
<dbReference type="PANTHER" id="PTHR30183">
    <property type="entry name" value="MOLYBDENUM TRANSPORT SYSTEM PERMEASE PROTEIN MODB"/>
    <property type="match status" value="1"/>
</dbReference>
<keyword evidence="6 7" id="KW-0472">Membrane</keyword>
<dbReference type="Gene3D" id="1.10.3720.10">
    <property type="entry name" value="MetI-like"/>
    <property type="match status" value="2"/>
</dbReference>
<keyword evidence="5 7" id="KW-1133">Transmembrane helix</keyword>
<feature type="transmembrane region" description="Helical" evidence="7">
    <location>
        <begin position="516"/>
        <end position="535"/>
    </location>
</feature>
<feature type="domain" description="ABC transmembrane type-1" evidence="8">
    <location>
        <begin position="329"/>
        <end position="535"/>
    </location>
</feature>
<evidence type="ECO:0000256" key="4">
    <source>
        <dbReference type="ARBA" id="ARBA00022692"/>
    </source>
</evidence>
<feature type="transmembrane region" description="Helical" evidence="7">
    <location>
        <begin position="373"/>
        <end position="390"/>
    </location>
</feature>
<evidence type="ECO:0000313" key="10">
    <source>
        <dbReference type="Proteomes" id="UP000317839"/>
    </source>
</evidence>
<reference evidence="9 10" key="1">
    <citation type="submission" date="2019-06" db="EMBL/GenBank/DDBJ databases">
        <title>Draft genome of Aliikangiella marina GYP-15.</title>
        <authorList>
            <person name="Wang G."/>
        </authorList>
    </citation>
    <scope>NUCLEOTIDE SEQUENCE [LARGE SCALE GENOMIC DNA]</scope>
    <source>
        <strain evidence="9 10">GYP-15</strain>
    </source>
</reference>
<dbReference type="GO" id="GO:0005886">
    <property type="term" value="C:plasma membrane"/>
    <property type="evidence" value="ECO:0007669"/>
    <property type="project" value="UniProtKB-SubCell"/>
</dbReference>
<feature type="domain" description="ABC transmembrane type-1" evidence="8">
    <location>
        <begin position="51"/>
        <end position="255"/>
    </location>
</feature>
<keyword evidence="4 7" id="KW-0812">Transmembrane</keyword>
<dbReference type="AlphaFoldDB" id="A0A545TDB7"/>
<feature type="transmembrane region" description="Helical" evidence="7">
    <location>
        <begin position="330"/>
        <end position="353"/>
    </location>
</feature>
<dbReference type="SUPFAM" id="SSF161098">
    <property type="entry name" value="MetI-like"/>
    <property type="match status" value="2"/>
</dbReference>
<evidence type="ECO:0000313" key="9">
    <source>
        <dbReference type="EMBL" id="TQV75217.1"/>
    </source>
</evidence>
<dbReference type="OrthoDB" id="9790211at2"/>
<dbReference type="InterPro" id="IPR000515">
    <property type="entry name" value="MetI-like"/>
</dbReference>
<comment type="caution">
    <text evidence="9">The sequence shown here is derived from an EMBL/GenBank/DDBJ whole genome shotgun (WGS) entry which is preliminary data.</text>
</comment>
<feature type="transmembrane region" description="Helical" evidence="7">
    <location>
        <begin position="288"/>
        <end position="310"/>
    </location>
</feature>
<dbReference type="GO" id="GO:0055085">
    <property type="term" value="P:transmembrane transport"/>
    <property type="evidence" value="ECO:0007669"/>
    <property type="project" value="InterPro"/>
</dbReference>
<proteinExistence type="inferred from homology"/>
<evidence type="ECO:0000256" key="1">
    <source>
        <dbReference type="ARBA" id="ARBA00004651"/>
    </source>
</evidence>
<protein>
    <submittedName>
        <fullName evidence="9">Iron ABC transporter permease</fullName>
    </submittedName>
</protein>
<accession>A0A545TDB7</accession>
<evidence type="ECO:0000259" key="8">
    <source>
        <dbReference type="PROSITE" id="PS50928"/>
    </source>
</evidence>
<gene>
    <name evidence="9" type="ORF">FLL45_09785</name>
</gene>
<feature type="transmembrane region" description="Helical" evidence="7">
    <location>
        <begin position="50"/>
        <end position="77"/>
    </location>
</feature>
<keyword evidence="10" id="KW-1185">Reference proteome</keyword>
<organism evidence="9 10">
    <name type="scientific">Aliikangiella marina</name>
    <dbReference type="NCBI Taxonomy" id="1712262"/>
    <lineage>
        <taxon>Bacteria</taxon>
        <taxon>Pseudomonadati</taxon>
        <taxon>Pseudomonadota</taxon>
        <taxon>Gammaproteobacteria</taxon>
        <taxon>Oceanospirillales</taxon>
        <taxon>Pleioneaceae</taxon>
        <taxon>Aliikangiella</taxon>
    </lineage>
</organism>
<name>A0A545TDB7_9GAMM</name>
<dbReference type="Proteomes" id="UP000317839">
    <property type="component" value="Unassembled WGS sequence"/>
</dbReference>
<dbReference type="Pfam" id="PF00528">
    <property type="entry name" value="BPD_transp_1"/>
    <property type="match status" value="2"/>
</dbReference>
<feature type="transmembrane region" description="Helical" evidence="7">
    <location>
        <begin position="89"/>
        <end position="107"/>
    </location>
</feature>